<protein>
    <submittedName>
        <fullName evidence="4">Uncharacterized protein</fullName>
    </submittedName>
</protein>
<evidence type="ECO:0000313" key="2">
    <source>
        <dbReference type="EMBL" id="KAE8929002.1"/>
    </source>
</evidence>
<dbReference type="EMBL" id="QXGB01001571">
    <property type="protein sequence ID" value="KAE9188677.1"/>
    <property type="molecule type" value="Genomic_DNA"/>
</dbReference>
<comment type="caution">
    <text evidence="4">The sequence shown here is derived from an EMBL/GenBank/DDBJ whole genome shotgun (WGS) entry which is preliminary data.</text>
</comment>
<dbReference type="EMBL" id="QXFZ01001495">
    <property type="protein sequence ID" value="KAE9089515.1"/>
    <property type="molecule type" value="Genomic_DNA"/>
</dbReference>
<reference evidence="7 8" key="1">
    <citation type="submission" date="2018-08" db="EMBL/GenBank/DDBJ databases">
        <title>Genomic investigation of the strawberry pathogen Phytophthora fragariae indicates pathogenicity is determined by transcriptional variation in three key races.</title>
        <authorList>
            <person name="Adams T.M."/>
            <person name="Armitage A.D."/>
            <person name="Sobczyk M.K."/>
            <person name="Bates H.J."/>
            <person name="Dunwell J.M."/>
            <person name="Nellist C.F."/>
            <person name="Harrison R.J."/>
        </authorList>
    </citation>
    <scope>NUCLEOTIDE SEQUENCE [LARGE SCALE GENOMIC DNA]</scope>
    <source>
        <strain evidence="6 9">A4</strain>
        <strain evidence="5 8">NOV-27</strain>
        <strain evidence="4 10">NOV-5</strain>
        <strain evidence="3 11">NOV-71</strain>
        <strain evidence="2 7">NOV-9</strain>
    </source>
</reference>
<evidence type="ECO:0000313" key="11">
    <source>
        <dbReference type="Proteomes" id="UP000441208"/>
    </source>
</evidence>
<dbReference type="Proteomes" id="UP000429523">
    <property type="component" value="Unassembled WGS sequence"/>
</dbReference>
<accession>A0A6A3SJD4</accession>
<feature type="region of interest" description="Disordered" evidence="1">
    <location>
        <begin position="104"/>
        <end position="128"/>
    </location>
</feature>
<sequence>MDESFVKSQIVLKVICVAYEGWLNDSWVCLRPECACVDHVARCIRWWQCCGCCACGGECQNDGDKPQLAGLVEVVPHRTNRGNGILSSRDQNTVSLVASSKFNGDARARCSPPSSRVHRRKQQQTNNQLTDSIVMGVASTVTQEHVDTVKQYVALRLEKRTKETLQLVSDDIQFYSQRDGSYRGKEQFRA</sequence>
<evidence type="ECO:0000313" key="5">
    <source>
        <dbReference type="EMBL" id="KAE9188677.1"/>
    </source>
</evidence>
<dbReference type="AlphaFoldDB" id="A0A6A3SJD4"/>
<evidence type="ECO:0000313" key="4">
    <source>
        <dbReference type="EMBL" id="KAE9118353.1"/>
    </source>
</evidence>
<proteinExistence type="predicted"/>
<name>A0A6A3SJD4_9STRA</name>
<dbReference type="EMBL" id="QXGA01001464">
    <property type="protein sequence ID" value="KAE9118353.1"/>
    <property type="molecule type" value="Genomic_DNA"/>
</dbReference>
<dbReference type="Proteomes" id="UP000440732">
    <property type="component" value="Unassembled WGS sequence"/>
</dbReference>
<evidence type="ECO:0000313" key="7">
    <source>
        <dbReference type="Proteomes" id="UP000429523"/>
    </source>
</evidence>
<dbReference type="Proteomes" id="UP000437068">
    <property type="component" value="Unassembled WGS sequence"/>
</dbReference>
<keyword evidence="8" id="KW-1185">Reference proteome</keyword>
<evidence type="ECO:0000313" key="9">
    <source>
        <dbReference type="Proteomes" id="UP000437068"/>
    </source>
</evidence>
<dbReference type="EMBL" id="QXGE01001447">
    <property type="protein sequence ID" value="KAE9292509.1"/>
    <property type="molecule type" value="Genomic_DNA"/>
</dbReference>
<dbReference type="Proteomes" id="UP000433483">
    <property type="component" value="Unassembled WGS sequence"/>
</dbReference>
<evidence type="ECO:0000256" key="1">
    <source>
        <dbReference type="SAM" id="MobiDB-lite"/>
    </source>
</evidence>
<dbReference type="OrthoDB" id="3592at2759"/>
<evidence type="ECO:0000313" key="10">
    <source>
        <dbReference type="Proteomes" id="UP000440732"/>
    </source>
</evidence>
<gene>
    <name evidence="6" type="ORF">PF001_g18690</name>
    <name evidence="5" type="ORF">PF005_g19957</name>
    <name evidence="4" type="ORF">PF006_g18614</name>
    <name evidence="3" type="ORF">PF007_g19570</name>
    <name evidence="2" type="ORF">PF009_g20878</name>
</gene>
<evidence type="ECO:0000313" key="6">
    <source>
        <dbReference type="EMBL" id="KAE9292509.1"/>
    </source>
</evidence>
<evidence type="ECO:0000313" key="3">
    <source>
        <dbReference type="EMBL" id="KAE9089515.1"/>
    </source>
</evidence>
<dbReference type="EMBL" id="QXGF01001592">
    <property type="protein sequence ID" value="KAE8929002.1"/>
    <property type="molecule type" value="Genomic_DNA"/>
</dbReference>
<evidence type="ECO:0000313" key="8">
    <source>
        <dbReference type="Proteomes" id="UP000433483"/>
    </source>
</evidence>
<dbReference type="Proteomes" id="UP000441208">
    <property type="component" value="Unassembled WGS sequence"/>
</dbReference>
<organism evidence="4 10">
    <name type="scientific">Phytophthora fragariae</name>
    <dbReference type="NCBI Taxonomy" id="53985"/>
    <lineage>
        <taxon>Eukaryota</taxon>
        <taxon>Sar</taxon>
        <taxon>Stramenopiles</taxon>
        <taxon>Oomycota</taxon>
        <taxon>Peronosporomycetes</taxon>
        <taxon>Peronosporales</taxon>
        <taxon>Peronosporaceae</taxon>
        <taxon>Phytophthora</taxon>
    </lineage>
</organism>